<accession>A0A1U7I029</accession>
<proteinExistence type="predicted"/>
<name>A0A1U7I029_9CHRO</name>
<dbReference type="Proteomes" id="UP000185984">
    <property type="component" value="Unassembled WGS sequence"/>
</dbReference>
<gene>
    <name evidence="1" type="ORF">NIES1031_01040</name>
</gene>
<dbReference type="RefSeq" id="WP_073547692.1">
    <property type="nucleotide sequence ID" value="NZ_CAWMVK010000001.1"/>
</dbReference>
<evidence type="ECO:0000313" key="2">
    <source>
        <dbReference type="Proteomes" id="UP000185984"/>
    </source>
</evidence>
<keyword evidence="2" id="KW-1185">Reference proteome</keyword>
<organism evidence="1 2">
    <name type="scientific">Chroogloeocystis siderophila 5.2 s.c.1</name>
    <dbReference type="NCBI Taxonomy" id="247279"/>
    <lineage>
        <taxon>Bacteria</taxon>
        <taxon>Bacillati</taxon>
        <taxon>Cyanobacteriota</taxon>
        <taxon>Cyanophyceae</taxon>
        <taxon>Oscillatoriophycideae</taxon>
        <taxon>Chroococcales</taxon>
        <taxon>Chroococcaceae</taxon>
        <taxon>Chroogloeocystis</taxon>
    </lineage>
</organism>
<dbReference type="AlphaFoldDB" id="A0A1U7I029"/>
<sequence>MEGKILWQQGNPKPDNLDNFAVIQQWWSSLANKQVTLAQRMIPQAGDVDQLDWEPQRFDEVFEIKNPEIRGITLYWQKPDTSQTRNTTPHQLVLDTHLQQLYIFPQSQKQLVIRVALREVNYETIEVKNPHWLYRRVGENHILTLRDNHQQLEVKITLNPDSLSQLKEQLP</sequence>
<dbReference type="EMBL" id="MRCC01000001">
    <property type="protein sequence ID" value="OKH29206.1"/>
    <property type="molecule type" value="Genomic_DNA"/>
</dbReference>
<evidence type="ECO:0000313" key="1">
    <source>
        <dbReference type="EMBL" id="OKH29206.1"/>
    </source>
</evidence>
<reference evidence="1 2" key="1">
    <citation type="submission" date="2016-11" db="EMBL/GenBank/DDBJ databases">
        <title>Draft Genome Sequences of Nine Cyanobacterial Strains from Diverse Habitats.</title>
        <authorList>
            <person name="Zhu T."/>
            <person name="Hou S."/>
            <person name="Lu X."/>
            <person name="Hess W.R."/>
        </authorList>
    </citation>
    <scope>NUCLEOTIDE SEQUENCE [LARGE SCALE GENOMIC DNA]</scope>
    <source>
        <strain evidence="1 2">5.2 s.c.1</strain>
    </source>
</reference>
<dbReference type="STRING" id="247279.NIES1031_01040"/>
<dbReference type="OrthoDB" id="422984at2"/>
<comment type="caution">
    <text evidence="1">The sequence shown here is derived from an EMBL/GenBank/DDBJ whole genome shotgun (WGS) entry which is preliminary data.</text>
</comment>
<protein>
    <submittedName>
        <fullName evidence="1">Uncharacterized protein</fullName>
    </submittedName>
</protein>